<comment type="similarity">
    <text evidence="5">Belongs to the Rap family.</text>
</comment>
<feature type="domain" description="HTH araC/xylS-type" evidence="10">
    <location>
        <begin position="497"/>
        <end position="606"/>
    </location>
</feature>
<dbReference type="InterPro" id="IPR011990">
    <property type="entry name" value="TPR-like_helical_dom_sf"/>
</dbReference>
<feature type="signal peptide" evidence="9">
    <location>
        <begin position="1"/>
        <end position="22"/>
    </location>
</feature>
<name>A0A4R6TR47_9FLAO</name>
<feature type="coiled-coil region" evidence="7">
    <location>
        <begin position="392"/>
        <end position="419"/>
    </location>
</feature>
<accession>A0A4R6TR47</accession>
<protein>
    <submittedName>
        <fullName evidence="11">Tetratricopeptide repeat protein</fullName>
    </submittedName>
</protein>
<keyword evidence="9" id="KW-0732">Signal</keyword>
<dbReference type="SUPFAM" id="SSF48452">
    <property type="entry name" value="TPR-like"/>
    <property type="match status" value="2"/>
</dbReference>
<dbReference type="SMART" id="SM00342">
    <property type="entry name" value="HTH_ARAC"/>
    <property type="match status" value="1"/>
</dbReference>
<evidence type="ECO:0000313" key="12">
    <source>
        <dbReference type="Proteomes" id="UP000295468"/>
    </source>
</evidence>
<evidence type="ECO:0000256" key="9">
    <source>
        <dbReference type="SAM" id="SignalP"/>
    </source>
</evidence>
<dbReference type="Pfam" id="PF12833">
    <property type="entry name" value="HTH_18"/>
    <property type="match status" value="1"/>
</dbReference>
<dbReference type="InterPro" id="IPR019734">
    <property type="entry name" value="TPR_rpt"/>
</dbReference>
<keyword evidence="7" id="KW-0175">Coiled coil</keyword>
<dbReference type="Gene3D" id="1.25.40.10">
    <property type="entry name" value="Tetratricopeptide repeat domain"/>
    <property type="match status" value="2"/>
</dbReference>
<evidence type="ECO:0000256" key="2">
    <source>
        <dbReference type="ARBA" id="ARBA00022490"/>
    </source>
</evidence>
<keyword evidence="3" id="KW-0677">Repeat</keyword>
<feature type="transmembrane region" description="Helical" evidence="8">
    <location>
        <begin position="423"/>
        <end position="442"/>
    </location>
</feature>
<dbReference type="RefSeq" id="WP_133642431.1">
    <property type="nucleotide sequence ID" value="NZ_SNYI01000001.1"/>
</dbReference>
<dbReference type="InterPro" id="IPR051476">
    <property type="entry name" value="Bac_ResReg_Asp_Phosphatase"/>
</dbReference>
<proteinExistence type="inferred from homology"/>
<dbReference type="Pfam" id="PF13424">
    <property type="entry name" value="TPR_12"/>
    <property type="match status" value="1"/>
</dbReference>
<evidence type="ECO:0000256" key="4">
    <source>
        <dbReference type="ARBA" id="ARBA00022803"/>
    </source>
</evidence>
<evidence type="ECO:0000256" key="8">
    <source>
        <dbReference type="SAM" id="Phobius"/>
    </source>
</evidence>
<dbReference type="InterPro" id="IPR018060">
    <property type="entry name" value="HTH_AraC"/>
</dbReference>
<evidence type="ECO:0000256" key="5">
    <source>
        <dbReference type="ARBA" id="ARBA00038253"/>
    </source>
</evidence>
<dbReference type="SMART" id="SM00028">
    <property type="entry name" value="TPR"/>
    <property type="match status" value="4"/>
</dbReference>
<sequence>MYTCSKRFALFLFLAATILLRAQDTQNDSIFYFFSEMEAYADQRGIERTSVMQRDSLLQHAESKEKVSLLLAQSKAYMYNEVNKAKSYTARAMEISSELGYKKGILQSKNQAAYLSFILGNFDHSFTLAEEVLAASGRIRFLREKADAMTLLSDIYTEWGQYDHALEKGLELLDFAEKHRKDYLFMKAYAALSHYYLRTGNYEKSLSYCLQGIPFILRLEQRQYFFPKIDEIARMKAKLNDINTALKAYAFYERLEKMMPPPGDYIQSAVYTNMADIYMMSGNFSKAQAYLSKALEMNQENQYRFRIPRALMLRAKLLLKQKDTTTAILSYEESLEAAEQINAFDVVKDNSKALSELYLLTGQPGKSSEYKALFETIRDSLFNNEQEQKIVILETKRNVKEISQRKRILELENETQQANFNTLFTLLMLVLTISGVSIYSYFKVRTKNRLLYDQAMELAKVQLDLKEKLRAWEANSIMVADTKEPPASCQPLDDDVKSIILAKLDNLEEEKFFLDPSCNLHALAETLKTNPKYLSQVINQEKGCNFNTYLNCLRIDFLIPKLIEDEDLRNSKLCYIATTVGFNTLNTFNSAFKKRKGILPSYFIKELNCSQVEAE</sequence>
<dbReference type="PROSITE" id="PS01124">
    <property type="entry name" value="HTH_ARAC_FAMILY_2"/>
    <property type="match status" value="1"/>
</dbReference>
<organism evidence="11 12">
    <name type="scientific">Zeaxanthinibacter enoshimensis</name>
    <dbReference type="NCBI Taxonomy" id="392009"/>
    <lineage>
        <taxon>Bacteria</taxon>
        <taxon>Pseudomonadati</taxon>
        <taxon>Bacteroidota</taxon>
        <taxon>Flavobacteriia</taxon>
        <taxon>Flavobacteriales</taxon>
        <taxon>Flavobacteriaceae</taxon>
        <taxon>Zeaxanthinibacter</taxon>
    </lineage>
</organism>
<dbReference type="PANTHER" id="PTHR46630:SF1">
    <property type="entry name" value="TETRATRICOPEPTIDE REPEAT PROTEIN 29"/>
    <property type="match status" value="1"/>
</dbReference>
<dbReference type="OrthoDB" id="5295174at2"/>
<evidence type="ECO:0000313" key="11">
    <source>
        <dbReference type="EMBL" id="TDQ32359.1"/>
    </source>
</evidence>
<evidence type="ECO:0000256" key="1">
    <source>
        <dbReference type="ARBA" id="ARBA00004496"/>
    </source>
</evidence>
<dbReference type="AlphaFoldDB" id="A0A4R6TR47"/>
<dbReference type="EMBL" id="SNYI01000001">
    <property type="protein sequence ID" value="TDQ32359.1"/>
    <property type="molecule type" value="Genomic_DNA"/>
</dbReference>
<evidence type="ECO:0000256" key="7">
    <source>
        <dbReference type="SAM" id="Coils"/>
    </source>
</evidence>
<dbReference type="PANTHER" id="PTHR46630">
    <property type="entry name" value="TETRATRICOPEPTIDE REPEAT PROTEIN 29"/>
    <property type="match status" value="1"/>
</dbReference>
<evidence type="ECO:0000259" key="10">
    <source>
        <dbReference type="PROSITE" id="PS01124"/>
    </source>
</evidence>
<keyword evidence="8" id="KW-0812">Transmembrane</keyword>
<keyword evidence="8" id="KW-0472">Membrane</keyword>
<evidence type="ECO:0000256" key="6">
    <source>
        <dbReference type="PROSITE-ProRule" id="PRU00339"/>
    </source>
</evidence>
<dbReference type="Proteomes" id="UP000295468">
    <property type="component" value="Unassembled WGS sequence"/>
</dbReference>
<dbReference type="GO" id="GO:0043565">
    <property type="term" value="F:sequence-specific DNA binding"/>
    <property type="evidence" value="ECO:0007669"/>
    <property type="project" value="InterPro"/>
</dbReference>
<keyword evidence="4 6" id="KW-0802">TPR repeat</keyword>
<keyword evidence="12" id="KW-1185">Reference proteome</keyword>
<feature type="chain" id="PRO_5020654550" evidence="9">
    <location>
        <begin position="23"/>
        <end position="615"/>
    </location>
</feature>
<comment type="subcellular location">
    <subcellularLocation>
        <location evidence="1">Cytoplasm</location>
    </subcellularLocation>
</comment>
<keyword evidence="2" id="KW-0963">Cytoplasm</keyword>
<comment type="caution">
    <text evidence="11">The sequence shown here is derived from an EMBL/GenBank/DDBJ whole genome shotgun (WGS) entry which is preliminary data.</text>
</comment>
<dbReference type="GO" id="GO:0003700">
    <property type="term" value="F:DNA-binding transcription factor activity"/>
    <property type="evidence" value="ECO:0007669"/>
    <property type="project" value="InterPro"/>
</dbReference>
<keyword evidence="8" id="KW-1133">Transmembrane helix</keyword>
<dbReference type="PROSITE" id="PS50005">
    <property type="entry name" value="TPR"/>
    <property type="match status" value="1"/>
</dbReference>
<feature type="repeat" description="TPR" evidence="6">
    <location>
        <begin position="268"/>
        <end position="301"/>
    </location>
</feature>
<gene>
    <name evidence="11" type="ORF">CLV82_0184</name>
</gene>
<dbReference type="Gene3D" id="1.10.10.60">
    <property type="entry name" value="Homeodomain-like"/>
    <property type="match status" value="2"/>
</dbReference>
<reference evidence="11 12" key="1">
    <citation type="submission" date="2019-03" db="EMBL/GenBank/DDBJ databases">
        <title>Genomic Encyclopedia of Archaeal and Bacterial Type Strains, Phase II (KMG-II): from individual species to whole genera.</title>
        <authorList>
            <person name="Goeker M."/>
        </authorList>
    </citation>
    <scope>NUCLEOTIDE SEQUENCE [LARGE SCALE GENOMIC DNA]</scope>
    <source>
        <strain evidence="11 12">DSM 18435</strain>
    </source>
</reference>
<evidence type="ECO:0000256" key="3">
    <source>
        <dbReference type="ARBA" id="ARBA00022737"/>
    </source>
</evidence>
<dbReference type="GO" id="GO:0005737">
    <property type="term" value="C:cytoplasm"/>
    <property type="evidence" value="ECO:0007669"/>
    <property type="project" value="UniProtKB-SubCell"/>
</dbReference>